<reference evidence="2" key="2">
    <citation type="journal article" date="2015" name="Data Brief">
        <title>Shoot transcriptome of the giant reed, Arundo donax.</title>
        <authorList>
            <person name="Barrero R.A."/>
            <person name="Guerrero F.D."/>
            <person name="Moolhuijzen P."/>
            <person name="Goolsby J.A."/>
            <person name="Tidwell J."/>
            <person name="Bellgard S.E."/>
            <person name="Bellgard M.I."/>
        </authorList>
    </citation>
    <scope>NUCLEOTIDE SEQUENCE</scope>
    <source>
        <tissue evidence="2">Shoot tissue taken approximately 20 cm above the soil surface</tissue>
    </source>
</reference>
<name>A0A0A8Y1B4_ARUDO</name>
<keyword evidence="1" id="KW-0812">Transmembrane</keyword>
<accession>A0A0A8Y1B4</accession>
<proteinExistence type="predicted"/>
<dbReference type="EMBL" id="GBRH01279082">
    <property type="protein sequence ID" value="JAD18813.1"/>
    <property type="molecule type" value="Transcribed_RNA"/>
</dbReference>
<reference evidence="2" key="1">
    <citation type="submission" date="2014-09" db="EMBL/GenBank/DDBJ databases">
        <authorList>
            <person name="Magalhaes I.L.F."/>
            <person name="Oliveira U."/>
            <person name="Santos F.R."/>
            <person name="Vidigal T.H.D.A."/>
            <person name="Brescovit A.D."/>
            <person name="Santos A.J."/>
        </authorList>
    </citation>
    <scope>NUCLEOTIDE SEQUENCE</scope>
    <source>
        <tissue evidence="2">Shoot tissue taken approximately 20 cm above the soil surface</tissue>
    </source>
</reference>
<keyword evidence="1" id="KW-0472">Membrane</keyword>
<evidence type="ECO:0000313" key="2">
    <source>
        <dbReference type="EMBL" id="JAD18813.1"/>
    </source>
</evidence>
<keyword evidence="1" id="KW-1133">Transmembrane helix</keyword>
<sequence>MCVSFKHSEQMVVLFAQIFGSACTIAWPTSTVFLLRFF</sequence>
<dbReference type="AlphaFoldDB" id="A0A0A8Y1B4"/>
<evidence type="ECO:0000256" key="1">
    <source>
        <dbReference type="SAM" id="Phobius"/>
    </source>
</evidence>
<protein>
    <submittedName>
        <fullName evidence="2">Uncharacterized protein</fullName>
    </submittedName>
</protein>
<dbReference type="PROSITE" id="PS51257">
    <property type="entry name" value="PROKAR_LIPOPROTEIN"/>
    <property type="match status" value="1"/>
</dbReference>
<organism evidence="2">
    <name type="scientific">Arundo donax</name>
    <name type="common">Giant reed</name>
    <name type="synonym">Donax arundinaceus</name>
    <dbReference type="NCBI Taxonomy" id="35708"/>
    <lineage>
        <taxon>Eukaryota</taxon>
        <taxon>Viridiplantae</taxon>
        <taxon>Streptophyta</taxon>
        <taxon>Embryophyta</taxon>
        <taxon>Tracheophyta</taxon>
        <taxon>Spermatophyta</taxon>
        <taxon>Magnoliopsida</taxon>
        <taxon>Liliopsida</taxon>
        <taxon>Poales</taxon>
        <taxon>Poaceae</taxon>
        <taxon>PACMAD clade</taxon>
        <taxon>Arundinoideae</taxon>
        <taxon>Arundineae</taxon>
        <taxon>Arundo</taxon>
    </lineage>
</organism>
<feature type="transmembrane region" description="Helical" evidence="1">
    <location>
        <begin position="12"/>
        <end position="35"/>
    </location>
</feature>